<protein>
    <submittedName>
        <fullName evidence="2">Uncharacterized protein</fullName>
    </submittedName>
</protein>
<feature type="coiled-coil region" evidence="1">
    <location>
        <begin position="100"/>
        <end position="127"/>
    </location>
</feature>
<dbReference type="EMBL" id="JANHNZ010000002">
    <property type="protein sequence ID" value="MCQ9209520.1"/>
    <property type="molecule type" value="Genomic_DNA"/>
</dbReference>
<proteinExistence type="predicted"/>
<reference evidence="2" key="3">
    <citation type="journal article" date="2023" name="Microbiol. Resour. Announc.">
        <title>Draft Genome Sequence of Granulicatella sp. Strain S8, Isolated from a Marine Fish, Seriola quinqueradiata.</title>
        <authorList>
            <person name="Lee M."/>
            <person name="Farooq A."/>
            <person name="Jeong J.B."/>
            <person name="Jung M.Y."/>
        </authorList>
    </citation>
    <scope>NUCLEOTIDE SEQUENCE</scope>
    <source>
        <strain evidence="2">S8</strain>
    </source>
</reference>
<evidence type="ECO:0000313" key="2">
    <source>
        <dbReference type="EMBL" id="MCQ9209520.1"/>
    </source>
</evidence>
<reference evidence="2" key="2">
    <citation type="journal article" date="2023" name="Curr. Microbiol.">
        <title>Granulicatella seriolae sp. nov., a Novel Facultative Anaerobe Isolated from Yellowtail Marine Fish.</title>
        <authorList>
            <person name="Lee M."/>
            <person name="Choi Y.J."/>
            <person name="Farooq A."/>
            <person name="Jeong J.B."/>
            <person name="Jung M.Y."/>
        </authorList>
    </citation>
    <scope>NUCLEOTIDE SEQUENCE</scope>
    <source>
        <strain evidence="2">S8</strain>
    </source>
</reference>
<name>A0ABT1WM00_9LACT</name>
<sequence length="297" mass="34731">MDWIMAYETVLLQLHSLVNKERTARERVERNYRAYQLAKKQFEKESEDVEKLSEESIATYLTKLFGQYDNRMNKEVAEQIASKMDLSKARRIWKQSKIEHSIALENLEEKQTEADDIKQQIKQSNCDASIKQSTKTLQSRVLLSQELTETTEAIVAGEECVEQVQIIIERVKEDIKISKGGSYQEGSVAMDASQIRKIEQAEETFNRLDTLLRRFEKELSDLDQIYDLNLESIDFTRKAFDSFFDNIFMTPDIKSIMQQCLDDLLKLEKELEKIILMLDIKSSDIEKVLEMDLLDHH</sequence>
<keyword evidence="1" id="KW-0175">Coiled coil</keyword>
<accession>A0ABT1WM00</accession>
<feature type="coiled-coil region" evidence="1">
    <location>
        <begin position="25"/>
        <end position="55"/>
    </location>
</feature>
<dbReference type="RefSeq" id="WP_256944634.1">
    <property type="nucleotide sequence ID" value="NZ_JANHNZ010000002.1"/>
</dbReference>
<keyword evidence="3" id="KW-1185">Reference proteome</keyword>
<comment type="caution">
    <text evidence="2">The sequence shown here is derived from an EMBL/GenBank/DDBJ whole genome shotgun (WGS) entry which is preliminary data.</text>
</comment>
<evidence type="ECO:0000313" key="3">
    <source>
        <dbReference type="Proteomes" id="UP001059480"/>
    </source>
</evidence>
<dbReference type="Proteomes" id="UP001059480">
    <property type="component" value="Unassembled WGS sequence"/>
</dbReference>
<organism evidence="2 3">
    <name type="scientific">Granulicatella seriolae</name>
    <dbReference type="NCBI Taxonomy" id="2967226"/>
    <lineage>
        <taxon>Bacteria</taxon>
        <taxon>Bacillati</taxon>
        <taxon>Bacillota</taxon>
        <taxon>Bacilli</taxon>
        <taxon>Lactobacillales</taxon>
        <taxon>Carnobacteriaceae</taxon>
        <taxon>Granulicatella</taxon>
    </lineage>
</organism>
<evidence type="ECO:0000256" key="1">
    <source>
        <dbReference type="SAM" id="Coils"/>
    </source>
</evidence>
<reference evidence="2" key="1">
    <citation type="submission" date="2022-07" db="EMBL/GenBank/DDBJ databases">
        <authorList>
            <person name="Jung M.-Y."/>
            <person name="Lee M."/>
        </authorList>
    </citation>
    <scope>NUCLEOTIDE SEQUENCE</scope>
    <source>
        <strain evidence="2">S8</strain>
    </source>
</reference>
<gene>
    <name evidence="2" type="ORF">NPA36_03050</name>
</gene>